<evidence type="ECO:0000256" key="3">
    <source>
        <dbReference type="PROSITE-ProRule" id="PRU00221"/>
    </source>
</evidence>
<dbReference type="SUPFAM" id="SSF50978">
    <property type="entry name" value="WD40 repeat-like"/>
    <property type="match status" value="1"/>
</dbReference>
<dbReference type="GO" id="GO:0000346">
    <property type="term" value="C:transcription export complex"/>
    <property type="evidence" value="ECO:0007669"/>
    <property type="project" value="TreeGrafter"/>
</dbReference>
<dbReference type="InterPro" id="IPR015943">
    <property type="entry name" value="WD40/YVTN_repeat-like_dom_sf"/>
</dbReference>
<reference evidence="4" key="1">
    <citation type="submission" date="2016-06" db="UniProtKB">
        <authorList>
            <consortium name="WormBaseParasite"/>
        </authorList>
    </citation>
    <scope>IDENTIFICATION</scope>
</reference>
<dbReference type="PANTHER" id="PTHR44411">
    <property type="entry name" value="THO COMPLEX SUBUNIT 6 HOMOLOG"/>
    <property type="match status" value="1"/>
</dbReference>
<evidence type="ECO:0000313" key="4">
    <source>
        <dbReference type="WBParaSite" id="GPUH_0002247301-mRNA-1"/>
    </source>
</evidence>
<dbReference type="InterPro" id="IPR042626">
    <property type="entry name" value="THOC6"/>
</dbReference>
<dbReference type="PANTHER" id="PTHR44411:SF1">
    <property type="entry name" value="THO COMPLEX SUBUNIT 6 HOMOLOG"/>
    <property type="match status" value="1"/>
</dbReference>
<name>A0A183ENA5_9BILA</name>
<dbReference type="InterPro" id="IPR036322">
    <property type="entry name" value="WD40_repeat_dom_sf"/>
</dbReference>
<dbReference type="AlphaFoldDB" id="A0A183ENA5"/>
<dbReference type="GO" id="GO:0006406">
    <property type="term" value="P:mRNA export from nucleus"/>
    <property type="evidence" value="ECO:0007669"/>
    <property type="project" value="TreeGrafter"/>
</dbReference>
<dbReference type="SMART" id="SM00320">
    <property type="entry name" value="WD40"/>
    <property type="match status" value="2"/>
</dbReference>
<keyword evidence="2 3" id="KW-0853">WD repeat</keyword>
<dbReference type="GO" id="GO:0000347">
    <property type="term" value="C:THO complex"/>
    <property type="evidence" value="ECO:0007669"/>
    <property type="project" value="TreeGrafter"/>
</dbReference>
<comment type="similarity">
    <text evidence="1">Belongs to the WD repeat THOC6 family.</text>
</comment>
<evidence type="ECO:0000256" key="2">
    <source>
        <dbReference type="ARBA" id="ARBA00022574"/>
    </source>
</evidence>
<evidence type="ECO:0000256" key="1">
    <source>
        <dbReference type="ARBA" id="ARBA00009728"/>
    </source>
</evidence>
<dbReference type="InterPro" id="IPR001680">
    <property type="entry name" value="WD40_rpt"/>
</dbReference>
<dbReference type="Gene3D" id="2.130.10.10">
    <property type="entry name" value="YVTN repeat-like/Quinoprotein amine dehydrogenase"/>
    <property type="match status" value="1"/>
</dbReference>
<dbReference type="WBParaSite" id="GPUH_0002247301-mRNA-1">
    <property type="protein sequence ID" value="GPUH_0002247301-mRNA-1"/>
    <property type="gene ID" value="GPUH_0002247301"/>
</dbReference>
<proteinExistence type="inferred from homology"/>
<accession>A0A183ENA5</accession>
<dbReference type="PROSITE" id="PS50294">
    <property type="entry name" value="WD_REPEATS_REGION"/>
    <property type="match status" value="1"/>
</dbReference>
<protein>
    <submittedName>
        <fullName evidence="4">WD_REPEATS_REGION domain-containing protein</fullName>
    </submittedName>
</protein>
<feature type="repeat" description="WD" evidence="3">
    <location>
        <begin position="133"/>
        <end position="167"/>
    </location>
</feature>
<sequence>LVTADSLARLCFFELSQALEPNASHKERQYKCHLEVTEPVYAMTSILDRLVCGDAAGQLSVYTWADVGSFSQSGQLAPICRFSAFPTNISAAPPNEINALAMMNGDRILYAGAMDNAVRLASIERPDKIIATYSGHDEYVNELALQSANVFLSASEDGTVRLWDTRSKDNHIFRVAANEKLRQDSSGRGICALDAEEDFMVRFLVWISKHKFL</sequence>
<dbReference type="PROSITE" id="PS50082">
    <property type="entry name" value="WD_REPEATS_2"/>
    <property type="match status" value="1"/>
</dbReference>
<organism evidence="4">
    <name type="scientific">Gongylonema pulchrum</name>
    <dbReference type="NCBI Taxonomy" id="637853"/>
    <lineage>
        <taxon>Eukaryota</taxon>
        <taxon>Metazoa</taxon>
        <taxon>Ecdysozoa</taxon>
        <taxon>Nematoda</taxon>
        <taxon>Chromadorea</taxon>
        <taxon>Rhabditida</taxon>
        <taxon>Spirurina</taxon>
        <taxon>Spiruromorpha</taxon>
        <taxon>Spiruroidea</taxon>
        <taxon>Gongylonematidae</taxon>
        <taxon>Gongylonema</taxon>
    </lineage>
</organism>
<dbReference type="Pfam" id="PF00400">
    <property type="entry name" value="WD40"/>
    <property type="match status" value="1"/>
</dbReference>